<protein>
    <submittedName>
        <fullName evidence="1">Uncharacterized protein</fullName>
    </submittedName>
</protein>
<dbReference type="Proteomes" id="UP000828941">
    <property type="component" value="Chromosome 4"/>
</dbReference>
<proteinExistence type="predicted"/>
<dbReference type="EMBL" id="CM039429">
    <property type="protein sequence ID" value="KAI4349024.1"/>
    <property type="molecule type" value="Genomic_DNA"/>
</dbReference>
<comment type="caution">
    <text evidence="1">The sequence shown here is derived from an EMBL/GenBank/DDBJ whole genome shotgun (WGS) entry which is preliminary data.</text>
</comment>
<keyword evidence="2" id="KW-1185">Reference proteome</keyword>
<evidence type="ECO:0000313" key="2">
    <source>
        <dbReference type="Proteomes" id="UP000828941"/>
    </source>
</evidence>
<organism evidence="1 2">
    <name type="scientific">Bauhinia variegata</name>
    <name type="common">Purple orchid tree</name>
    <name type="synonym">Phanera variegata</name>
    <dbReference type="NCBI Taxonomy" id="167791"/>
    <lineage>
        <taxon>Eukaryota</taxon>
        <taxon>Viridiplantae</taxon>
        <taxon>Streptophyta</taxon>
        <taxon>Embryophyta</taxon>
        <taxon>Tracheophyta</taxon>
        <taxon>Spermatophyta</taxon>
        <taxon>Magnoliopsida</taxon>
        <taxon>eudicotyledons</taxon>
        <taxon>Gunneridae</taxon>
        <taxon>Pentapetalae</taxon>
        <taxon>rosids</taxon>
        <taxon>fabids</taxon>
        <taxon>Fabales</taxon>
        <taxon>Fabaceae</taxon>
        <taxon>Cercidoideae</taxon>
        <taxon>Cercideae</taxon>
        <taxon>Bauhiniinae</taxon>
        <taxon>Bauhinia</taxon>
    </lineage>
</organism>
<evidence type="ECO:0000313" key="1">
    <source>
        <dbReference type="EMBL" id="KAI4349024.1"/>
    </source>
</evidence>
<accession>A0ACB9PLY6</accession>
<name>A0ACB9PLY6_BAUVA</name>
<reference evidence="1 2" key="1">
    <citation type="journal article" date="2022" name="DNA Res.">
        <title>Chromosomal-level genome assembly of the orchid tree Bauhinia variegata (Leguminosae; Cercidoideae) supports the allotetraploid origin hypothesis of Bauhinia.</title>
        <authorList>
            <person name="Zhong Y."/>
            <person name="Chen Y."/>
            <person name="Zheng D."/>
            <person name="Pang J."/>
            <person name="Liu Y."/>
            <person name="Luo S."/>
            <person name="Meng S."/>
            <person name="Qian L."/>
            <person name="Wei D."/>
            <person name="Dai S."/>
            <person name="Zhou R."/>
        </authorList>
    </citation>
    <scope>NUCLEOTIDE SEQUENCE [LARGE SCALE GENOMIC DNA]</scope>
    <source>
        <strain evidence="1">BV-YZ2020</strain>
    </source>
</reference>
<sequence>MEFWGVEVKSGEALKVSPGDNKILHLSQASLGEVKKDKGSEPVSLFVKFGDQKLGLGMLSSEKFPQISFDLVFEKEFELSHNCKNGSVYFVGYKARGSTEDEFSDDSEFEDDVIPFGALNNDSQVKQESKPDANAGVQKANNLKAGDPKKDGKTNQKEDDDSEDEEDSSEDESDEDSDEDVPMLKGVTGSEDEDDSDDDNDDDDDESEDEETPKTAEASKKRPMESAKKTPQPEKKAKLVTPQKTDVKRGVPHVATPHPSKGAGKAAASKKDQAKQQTPKSGGDYTCTPCNRSFKTDDALQSHNRAKHSAK</sequence>
<gene>
    <name evidence="1" type="ORF">L6164_009678</name>
</gene>